<evidence type="ECO:0000256" key="3">
    <source>
        <dbReference type="ARBA" id="ARBA00022898"/>
    </source>
</evidence>
<comment type="cofactor">
    <cofactor evidence="1">
        <name>pyridoxal 5'-phosphate</name>
        <dbReference type="ChEBI" id="CHEBI:597326"/>
    </cofactor>
</comment>
<evidence type="ECO:0000313" key="8">
    <source>
        <dbReference type="Proteomes" id="UP000579281"/>
    </source>
</evidence>
<organism evidence="7 8">
    <name type="scientific">Anaerosolibacter carboniphilus</name>
    <dbReference type="NCBI Taxonomy" id="1417629"/>
    <lineage>
        <taxon>Bacteria</taxon>
        <taxon>Bacillati</taxon>
        <taxon>Bacillota</taxon>
        <taxon>Clostridia</taxon>
        <taxon>Peptostreptococcales</taxon>
        <taxon>Thermotaleaceae</taxon>
        <taxon>Anaerosolibacter</taxon>
    </lineage>
</organism>
<dbReference type="GO" id="GO:0030170">
    <property type="term" value="F:pyridoxal phosphate binding"/>
    <property type="evidence" value="ECO:0007669"/>
    <property type="project" value="InterPro"/>
</dbReference>
<evidence type="ECO:0000256" key="1">
    <source>
        <dbReference type="ARBA" id="ARBA00001933"/>
    </source>
</evidence>
<evidence type="ECO:0000256" key="2">
    <source>
        <dbReference type="ARBA" id="ARBA00012224"/>
    </source>
</evidence>
<proteinExistence type="inferred from homology"/>
<dbReference type="Pfam" id="PF00155">
    <property type="entry name" value="Aminotran_1_2"/>
    <property type="match status" value="1"/>
</dbReference>
<keyword evidence="3" id="KW-0663">Pyridoxal phosphate</keyword>
<comment type="similarity">
    <text evidence="5">Belongs to the class-II pyridoxal-phosphate-dependent aminotransferase family. MalY/PatB cystathionine beta-lyase subfamily.</text>
</comment>
<name>A0A841L4R4_9FIRM</name>
<dbReference type="Proteomes" id="UP000579281">
    <property type="component" value="Unassembled WGS sequence"/>
</dbReference>
<keyword evidence="4 7" id="KW-0456">Lyase</keyword>
<dbReference type="InterPro" id="IPR015422">
    <property type="entry name" value="PyrdxlP-dep_Trfase_small"/>
</dbReference>
<sequence>MYDFNEKVDRISEHCRKWDRSIIEEHFGKVPDNFIPLWIADMDFKVPGTIANTFLRAVQRGTFGYTYVYDEFYEAVIDWQRHMHHVEVGREAITLTYGTVSTIHYVIQAFCSEDDKILLNTPVYDPFHKAADKQGVVCIYNPLSIAANRYYIDFERLEMQLKEEKPRLYFLCSPHNPSGRIWCKEELYRAAELCKKHNTILVVDEVHGEQALYGDFTSILSLDRDLIDNVILLTSPNKAFNLGGLKTSYTIIPNDEIRRNFKKQLDKNSITSPNVFGILGLIAAYKYSKQWLREVTVYIKGNYEYLESYIEKRIPAIKVMKMEASYLAWINISELGLSSTILTNILASKYGVLVENGKNFVCDGEGWIRINLGTQRENIIEALSRIERCVRDMSSI</sequence>
<dbReference type="GO" id="GO:0047804">
    <property type="term" value="F:cysteine-S-conjugate beta-lyase activity"/>
    <property type="evidence" value="ECO:0007669"/>
    <property type="project" value="UniProtKB-EC"/>
</dbReference>
<dbReference type="Gene3D" id="3.40.640.10">
    <property type="entry name" value="Type I PLP-dependent aspartate aminotransferase-like (Major domain)"/>
    <property type="match status" value="1"/>
</dbReference>
<dbReference type="CDD" id="cd00609">
    <property type="entry name" value="AAT_like"/>
    <property type="match status" value="1"/>
</dbReference>
<dbReference type="Gene3D" id="3.90.1150.10">
    <property type="entry name" value="Aspartate Aminotransferase, domain 1"/>
    <property type="match status" value="1"/>
</dbReference>
<dbReference type="PANTHER" id="PTHR43525:SF1">
    <property type="entry name" value="PROTEIN MALY"/>
    <property type="match status" value="1"/>
</dbReference>
<dbReference type="RefSeq" id="WP_184311816.1">
    <property type="nucleotide sequence ID" value="NZ_JACHEN010000022.1"/>
</dbReference>
<comment type="caution">
    <text evidence="7">The sequence shown here is derived from an EMBL/GenBank/DDBJ whole genome shotgun (WGS) entry which is preliminary data.</text>
</comment>
<protein>
    <recommendedName>
        <fullName evidence="2">cysteine-S-conjugate beta-lyase</fullName>
        <ecNumber evidence="2">4.4.1.13</ecNumber>
    </recommendedName>
</protein>
<dbReference type="EC" id="4.4.1.13" evidence="2"/>
<dbReference type="InterPro" id="IPR027619">
    <property type="entry name" value="C-S_lyase_PatB-like"/>
</dbReference>
<keyword evidence="8" id="KW-1185">Reference proteome</keyword>
<dbReference type="InterPro" id="IPR015424">
    <property type="entry name" value="PyrdxlP-dep_Trfase"/>
</dbReference>
<reference evidence="7 8" key="1">
    <citation type="submission" date="2020-08" db="EMBL/GenBank/DDBJ databases">
        <title>Genomic Encyclopedia of Type Strains, Phase IV (KMG-IV): sequencing the most valuable type-strain genomes for metagenomic binning, comparative biology and taxonomic classification.</title>
        <authorList>
            <person name="Goeker M."/>
        </authorList>
    </citation>
    <scope>NUCLEOTIDE SEQUENCE [LARGE SCALE GENOMIC DNA]</scope>
    <source>
        <strain evidence="7 8">DSM 103526</strain>
    </source>
</reference>
<dbReference type="InterPro" id="IPR051798">
    <property type="entry name" value="Class-II_PLP-Dep_Aminotrans"/>
</dbReference>
<evidence type="ECO:0000259" key="6">
    <source>
        <dbReference type="Pfam" id="PF00155"/>
    </source>
</evidence>
<feature type="domain" description="Aminotransferase class I/classII large" evidence="6">
    <location>
        <begin position="59"/>
        <end position="386"/>
    </location>
</feature>
<evidence type="ECO:0000256" key="4">
    <source>
        <dbReference type="ARBA" id="ARBA00023239"/>
    </source>
</evidence>
<dbReference type="NCBIfam" id="TIGR04350">
    <property type="entry name" value="C_S_lyase_PatB"/>
    <property type="match status" value="1"/>
</dbReference>
<dbReference type="AlphaFoldDB" id="A0A841L4R4"/>
<dbReference type="InterPro" id="IPR004839">
    <property type="entry name" value="Aminotransferase_I/II_large"/>
</dbReference>
<dbReference type="SUPFAM" id="SSF53383">
    <property type="entry name" value="PLP-dependent transferases"/>
    <property type="match status" value="1"/>
</dbReference>
<gene>
    <name evidence="7" type="ORF">HNQ80_003434</name>
</gene>
<dbReference type="PANTHER" id="PTHR43525">
    <property type="entry name" value="PROTEIN MALY"/>
    <property type="match status" value="1"/>
</dbReference>
<dbReference type="EMBL" id="JACHEN010000022">
    <property type="protein sequence ID" value="MBB6217315.1"/>
    <property type="molecule type" value="Genomic_DNA"/>
</dbReference>
<evidence type="ECO:0000256" key="5">
    <source>
        <dbReference type="ARBA" id="ARBA00037974"/>
    </source>
</evidence>
<accession>A0A841L4R4</accession>
<evidence type="ECO:0000313" key="7">
    <source>
        <dbReference type="EMBL" id="MBB6217315.1"/>
    </source>
</evidence>
<dbReference type="InterPro" id="IPR015421">
    <property type="entry name" value="PyrdxlP-dep_Trfase_major"/>
</dbReference>